<dbReference type="AlphaFoldDB" id="A0A845Q8G7"/>
<dbReference type="InterPro" id="IPR017592">
    <property type="entry name" value="Pilus_assmbl_Flp-typ_CpaB"/>
</dbReference>
<keyword evidence="1" id="KW-0732">Signal</keyword>
<dbReference type="InterPro" id="IPR013974">
    <property type="entry name" value="SAF"/>
</dbReference>
<comment type="caution">
    <text evidence="3">The sequence shown here is derived from an EMBL/GenBank/DDBJ whole genome shotgun (WGS) entry which is preliminary data.</text>
</comment>
<dbReference type="SMART" id="SM00858">
    <property type="entry name" value="SAF"/>
    <property type="match status" value="1"/>
</dbReference>
<dbReference type="Pfam" id="PF16976">
    <property type="entry name" value="RcpC"/>
    <property type="match status" value="1"/>
</dbReference>
<dbReference type="RefSeq" id="WP_160586984.1">
    <property type="nucleotide sequence ID" value="NZ_BMHN01000001.1"/>
</dbReference>
<dbReference type="NCBIfam" id="TIGR03177">
    <property type="entry name" value="pilus_cpaB"/>
    <property type="match status" value="1"/>
</dbReference>
<proteinExistence type="predicted"/>
<dbReference type="Proteomes" id="UP000470384">
    <property type="component" value="Unassembled WGS sequence"/>
</dbReference>
<protein>
    <submittedName>
        <fullName evidence="3">Flp pilus assembly protein CpaB</fullName>
    </submittedName>
</protein>
<feature type="domain" description="SAF" evidence="2">
    <location>
        <begin position="44"/>
        <end position="112"/>
    </location>
</feature>
<feature type="signal peptide" evidence="1">
    <location>
        <begin position="1"/>
        <end position="23"/>
    </location>
</feature>
<dbReference type="CDD" id="cd11614">
    <property type="entry name" value="SAF_CpaB_FlgA_like"/>
    <property type="match status" value="1"/>
</dbReference>
<name>A0A845Q8G7_9HYPH</name>
<evidence type="ECO:0000256" key="1">
    <source>
        <dbReference type="SAM" id="SignalP"/>
    </source>
</evidence>
<keyword evidence="4" id="KW-1185">Reference proteome</keyword>
<sequence length="276" mass="28506">MSVARIAVLIVAVLAAAAAAWLASSFVSQPVQQAAPAEPQIVTDEVLVASRDLEIGAKITPGDLRWQVWPTEALASGYVVRKQMPDAMTGMQGALVRATVRRGEPVTNTKIINAEAAGFMAARLAAGMRAVSVAISPETGAGGFILPGDRVDVIVTREERSDTGGNSKVFSDTVLANVRVLAIDQTFGQSEDGSGEKIAIGKTATLELTPAQAETLARSQALGDIWLSLRSIADSSAGGPVDTGALAAAGNRRNSGGAVTVVRYGVTSVEQPRSGR</sequence>
<evidence type="ECO:0000259" key="2">
    <source>
        <dbReference type="SMART" id="SM00858"/>
    </source>
</evidence>
<evidence type="ECO:0000313" key="3">
    <source>
        <dbReference type="EMBL" id="NBG94933.1"/>
    </source>
</evidence>
<gene>
    <name evidence="3" type="primary">cpaB</name>
    <name evidence="3" type="ORF">GTQ45_04225</name>
</gene>
<dbReference type="GeneID" id="300655845"/>
<dbReference type="OrthoDB" id="163768at2"/>
<feature type="chain" id="PRO_5032560855" evidence="1">
    <location>
        <begin position="24"/>
        <end position="276"/>
    </location>
</feature>
<organism evidence="3 4">
    <name type="scientific">Pyruvatibacter mobilis</name>
    <dbReference type="NCBI Taxonomy" id="1712261"/>
    <lineage>
        <taxon>Bacteria</taxon>
        <taxon>Pseudomonadati</taxon>
        <taxon>Pseudomonadota</taxon>
        <taxon>Alphaproteobacteria</taxon>
        <taxon>Hyphomicrobiales</taxon>
        <taxon>Parvibaculaceae</taxon>
        <taxon>Pyruvatibacter</taxon>
    </lineage>
</organism>
<dbReference type="InterPro" id="IPR031571">
    <property type="entry name" value="RcpC_dom"/>
</dbReference>
<evidence type="ECO:0000313" key="4">
    <source>
        <dbReference type="Proteomes" id="UP000470384"/>
    </source>
</evidence>
<reference evidence="3 4" key="1">
    <citation type="journal article" date="2016" name="Int. J. Syst. Evol. Microbiol.">
        <title>Pyruvatibacter mobilis gen. nov., sp. nov., a marine bacterium from the culture broth of Picochlorum sp. 122.</title>
        <authorList>
            <person name="Wang G."/>
            <person name="Tang M."/>
            <person name="Wu H."/>
            <person name="Dai S."/>
            <person name="Li T."/>
            <person name="Chen C."/>
            <person name="He H."/>
            <person name="Fan J."/>
            <person name="Xiang W."/>
            <person name="Li X."/>
        </authorList>
    </citation>
    <scope>NUCLEOTIDE SEQUENCE [LARGE SCALE GENOMIC DNA]</scope>
    <source>
        <strain evidence="3 4">GYP-11</strain>
    </source>
</reference>
<accession>A0A845Q8G7</accession>
<dbReference type="Pfam" id="PF08666">
    <property type="entry name" value="SAF"/>
    <property type="match status" value="1"/>
</dbReference>
<dbReference type="EMBL" id="WXYQ01000004">
    <property type="protein sequence ID" value="NBG94933.1"/>
    <property type="molecule type" value="Genomic_DNA"/>
</dbReference>